<dbReference type="Pfam" id="PF07591">
    <property type="entry name" value="PT-HINT"/>
    <property type="match status" value="1"/>
</dbReference>
<feature type="domain" description="LamG-like jellyroll fold" evidence="5">
    <location>
        <begin position="1537"/>
        <end position="1676"/>
    </location>
</feature>
<proteinExistence type="predicted"/>
<reference evidence="6 7" key="1">
    <citation type="submission" date="2017-09" db="EMBL/GenBank/DDBJ databases">
        <authorList>
            <person name="Ehlers B."/>
            <person name="Leendertz F.H."/>
        </authorList>
    </citation>
    <scope>NUCLEOTIDE SEQUENCE [LARGE SCALE GENOMIC DNA]</scope>
    <source>
        <strain evidence="6 7">CGMCC 4.6857</strain>
    </source>
</reference>
<dbReference type="RefSeq" id="WP_097319019.1">
    <property type="nucleotide sequence ID" value="NZ_OBDY01000002.1"/>
</dbReference>
<evidence type="ECO:0000259" key="5">
    <source>
        <dbReference type="SMART" id="SM00560"/>
    </source>
</evidence>
<dbReference type="InterPro" id="IPR013320">
    <property type="entry name" value="ConA-like_dom_sf"/>
</dbReference>
<feature type="region of interest" description="Disordered" evidence="4">
    <location>
        <begin position="2801"/>
        <end position="2835"/>
    </location>
</feature>
<feature type="region of interest" description="Disordered" evidence="4">
    <location>
        <begin position="36"/>
        <end position="89"/>
    </location>
</feature>
<dbReference type="Pfam" id="PF05593">
    <property type="entry name" value="RHS_repeat"/>
    <property type="match status" value="3"/>
</dbReference>
<dbReference type="InterPro" id="IPR036844">
    <property type="entry name" value="Hint_dom_sf"/>
</dbReference>
<feature type="compositionally biased region" description="Polar residues" evidence="4">
    <location>
        <begin position="3016"/>
        <end position="3025"/>
    </location>
</feature>
<dbReference type="PANTHER" id="PTHR32305:SF15">
    <property type="entry name" value="PROTEIN RHSA-RELATED"/>
    <property type="match status" value="1"/>
</dbReference>
<evidence type="ECO:0000313" key="6">
    <source>
        <dbReference type="EMBL" id="SNY24962.1"/>
    </source>
</evidence>
<feature type="compositionally biased region" description="Gly residues" evidence="4">
    <location>
        <begin position="68"/>
        <end position="81"/>
    </location>
</feature>
<dbReference type="Pfam" id="PF13385">
    <property type="entry name" value="Laminin_G_3"/>
    <property type="match status" value="3"/>
</dbReference>
<dbReference type="Gene3D" id="2.180.10.10">
    <property type="entry name" value="RHS repeat-associated core"/>
    <property type="match status" value="4"/>
</dbReference>
<name>A0A285GN17_9ACTN</name>
<dbReference type="OrthoDB" id="4981820at2"/>
<dbReference type="NCBIfam" id="TIGR03696">
    <property type="entry name" value="Rhs_assc_core"/>
    <property type="match status" value="1"/>
</dbReference>
<keyword evidence="1" id="KW-0732">Signal</keyword>
<dbReference type="Gene3D" id="2.60.120.200">
    <property type="match status" value="3"/>
</dbReference>
<evidence type="ECO:0000256" key="2">
    <source>
        <dbReference type="ARBA" id="ARBA00022737"/>
    </source>
</evidence>
<evidence type="ECO:0000256" key="4">
    <source>
        <dbReference type="SAM" id="MobiDB-lite"/>
    </source>
</evidence>
<dbReference type="InterPro" id="IPR031325">
    <property type="entry name" value="RHS_repeat"/>
</dbReference>
<keyword evidence="2" id="KW-0677">Repeat</keyword>
<dbReference type="SUPFAM" id="SSF49899">
    <property type="entry name" value="Concanavalin A-like lectins/glucanases"/>
    <property type="match status" value="3"/>
</dbReference>
<organism evidence="6 7">
    <name type="scientific">Paractinoplanes atraurantiacus</name>
    <dbReference type="NCBI Taxonomy" id="1036182"/>
    <lineage>
        <taxon>Bacteria</taxon>
        <taxon>Bacillati</taxon>
        <taxon>Actinomycetota</taxon>
        <taxon>Actinomycetes</taxon>
        <taxon>Micromonosporales</taxon>
        <taxon>Micromonosporaceae</taxon>
        <taxon>Paractinoplanes</taxon>
    </lineage>
</organism>
<feature type="region of interest" description="Disordered" evidence="4">
    <location>
        <begin position="2567"/>
        <end position="2594"/>
    </location>
</feature>
<dbReference type="Proteomes" id="UP000219612">
    <property type="component" value="Unassembled WGS sequence"/>
</dbReference>
<dbReference type="CDD" id="cd00081">
    <property type="entry name" value="Hint"/>
    <property type="match status" value="1"/>
</dbReference>
<dbReference type="Gene3D" id="2.170.16.10">
    <property type="entry name" value="Hedgehog/Intein (Hint) domain"/>
    <property type="match status" value="1"/>
</dbReference>
<feature type="region of interest" description="Disordered" evidence="4">
    <location>
        <begin position="3013"/>
        <end position="3050"/>
    </location>
</feature>
<dbReference type="PANTHER" id="PTHR32305">
    <property type="match status" value="1"/>
</dbReference>
<dbReference type="SMART" id="SM00560">
    <property type="entry name" value="LamGL"/>
    <property type="match status" value="1"/>
</dbReference>
<sequence>MSLAVGGAVPLPLAAELERGPSVFAMLASLGAHLKAPGPGAGQSRGALPQQRDGGPRQADPAGSGATRAGGGAGRAPGKGIGALPPDVPEKRTVKKTLAGSRSAGLAANVAPQIDAQYPATGAAVPTLTPELLAAGSDPDSGPSALRYSFTVHDAAAAVVAQSGAIAARGWTVPAGVLRWGKTYVWTVTVTDGSATSTSQQLNSLQPRFPQSLVTTGLSQNGGRGFDPDTRNYTTTVTDLTVPTVGPSLSLDRFYNTLDVRRDTAFGAGWSSILDAKATESRDRAGALQGVVVTYPNGQEVGFGRNPDGTYVPPAGRFATFTAISGGYRLVDKDGTAYTFTLAVGAGQYRVTAITDVQNRALTFQYTGGRAESITAASGRRLWIDWRQTGSGRWHVLYVSTERLDPDDPESSYTHEYHYGPDDELSQVCPPGNDGKCTVYQHTSASQHPSIVANAGPQSYWRLTETSGAVAVSAVPTNQGVDNAGYTDVTLGQPGPLTGATATSAGFNGTSSRVELPAKLDAATGVQSVALWFKANPGDRGVLFGYSADPITKATTGNHYTPALYIGSSGRLHGGLWTGSQTTIATTAAVNDGKWHHVALVAGAGKQWLYLDGAEAGTKTGAVNIAALTGGSRRYLGAGFNGGGWPDQPSTTAAPSFFKGWIAEAARFDRPLTADEIATMHRAGTTDSHPVVAVLRPSGNATTRIAYDRVDGTVDTVTDTNGGVWKLGKPGVTGSSKIYQASVLNARPTDYWRFAESGTWRPVNQVIGGDDAHYSDVGLGNSGGPVGDPVAQFDGEASHVALGDGNVPQSGPVSISLWFKMNAGSSTGGVLYSFQSHEIWNDPDEDTDQWVPALYVGRDGKLRGQFCYCDGATPITTGGTVNDGQWHHAALAAGATGTTLYLDGTPAGTVGRTVEVTDAWNPYVGAGTTLNWPSAAADSTNGFFPGSLAEFAYYRSELSAGQAAEQFAARAKSAGEPVKTVITTDPNGKWLTDVYELPEDRRVATTDALGKTTRFGYDTGGFLRTVTDPNGHVTTDEHDVRGNVVSTATCQNRAAGRCSTVYYTYYPDATSTTLTPDPRNDVLLTVRDGRSSSAADNRYVTTMTYDAKGNRTAVTDPLGRVTRTTYSDGTGTAVGGGLVPAGLPTAVTTPGGARRSVAYYRNGDVAFMTEPTGKVTSYIYDLAGRVTDKTETTSSFPNGLTTTYGYDQLSRVIWQVEPPVTNKVTGVVHTASTSMSYDPDGFLVEQHARDTTGGDASRTVFYAYNEHGQIATATDASGHESHFTYDVLGNIVTETEPDGGVTRHGYDHNGHLTSTTAVGWTGDPNNPSPARDLVLESKTYDPAGRLASEIDAMNWVTAYTYTDNGLTATITRRDPATGAAFAVEDNTYDAGGNLVSQKTNNGVTLTTHTVDAAGRTTSSTLDPSGVNRVTQYEYSDDDALLATNRRVGTGAVEERLTYAYDAAGNQISEALWLAGADRAARWRLDGLTDGRAADDVGNGALTPAPGVTFSAERGGAAVLNGTDGRLTSAATPVDSSRSFTVAAWVKLSATGRTGQAVSADGNKQSPFQLRYDGPANRWQFITSQYDSAAPGAVASTSTSAPSTGTWTHLAGVYDASAQTMRLYVNGSPQDTDTGARPFASSGGTTVGAGRWNGTVTDFWPGQVDDVQLYQKALTGSEVTAVRDGNGPGGDARVVRTSYRVDEGGFVRAGTGPNGDTTDYTYDEGDRPAVVTAPATAAETGGSAPVRSRPTSTVGYNTFGDAVDQQDPAGRRTTSTYDTAGRLTETRYPTYLPPGASTAVVPRMTRTYDELGQLRTVTDALDRTTGFAYDQLGRVASRTDPGGAVTRHTYDVIGDRLSTTAPGGAVSTATYDYLGRMLTSSDVVRQDDKNYTTSYGYAPGGWSASMRSPAGVTTSRTFNAAGQVVTSTDGANSVTRLYYDGLGRQDVTLLPNGTELGIAFDKASRPVETWELAPDGDYLAGTFAEYDLAGHPTATVDERKTRTTFTYDAAGQLTSQRQPVSASEAIQTSFGYDLLGNRTRFTNGRGNAFITTYNSLNQPESVTEPSTTRFPAAADRTFTRTYDAAGRVVADRSPGNVTAAYEYDTAGNLTRSSGAGAEAATADRVFGYDTDGRMTSASAPGGTNNFTYDDRDLLRSTAGPSGATALTYSPDGNPASRTDAAGTTSYTYDSAGRLGTLANAGAGLSATVGYNTLSQPTSIRYAGGNTRTFEYDDFRRLSRDQMHTPAGAEVAAIDYLYDVAGNLTDKTTTGFGGTTENAYTYDLAGQLTSWDNGVTKVAYEYDAAGNRTKAGDRTLVYDARDQLMSSSDGTQYTYTARGTLAQTVKGGATTTTSSDAFGRVISQQAAGGQTQTYGYDALGRVMRAGFSYSGLGNTLASDGVSTYVRDPGGGLFGTVTGATARYSWTDQHSDQVGQFTGSGATLSGSTTYDPLGKVLATSGMTGALGYQQEWTDTSTGRVNMLSRWYNPDTGQFDSRDSVTNSPVPNPVAANRFSYGNNSPLLATDPSGHGPIDWIRNHTIVPLAKWLTKDQGGEHKLIFLEARIAGEAKKAAPAKKTPAPQTPNGRATPTKGAKVTGTVSAPAGKTGVAKSADQAAKVQKKVVEKAEKDGGGWLDKVKQVFTDPAAAIRDAKEWVQENSDKIIEYAAYAAIIVAGFACMGITGGLASAACFVGTAALINLTKDALQGDIKNYGDAFQSLGEGAVTGLLNKFGGQFLGRFGGPLVARASSNVVSRFVTNRGADAVASTLGDAATQLITKGSVDYSDALTAGAVDAFMPGLGRRFKLSRGGPTPTTSSAPDLLTPASPKIGTRNTQGPTLACPRRNSFAPGTPVLMADGSTKPIEDVKVGDQVRTTDPASGLTGARKVTAIHVNHDRALTDLTVRTKDGKQAVVHTTQHHEIWNATTGTWTDAGSLSSGSELHALDDRTTVLAKRNFTGARDMHDLTVEQIHTYYVVAGEDPVLVHNDNDDCLRAADGRFLPNPNPEVPGEVNADGLVRGTNQPGQVSSRGKFRSDTTNDAWASGDPGPTGGLMCPRQGPNCVGEVHRIPGPGQHAGDMGHYPIAHTNRWYPNDRAAALDLYNEDIRIECIPCNRGAGNRQDGVG</sequence>
<dbReference type="Pfam" id="PF20148">
    <property type="entry name" value="DUF6531"/>
    <property type="match status" value="1"/>
</dbReference>
<protein>
    <submittedName>
        <fullName evidence="6">RHS repeat-associated core domain-containing protein</fullName>
    </submittedName>
</protein>
<dbReference type="SUPFAM" id="SSF51294">
    <property type="entry name" value="Hedgehog/intein (Hint) domain"/>
    <property type="match status" value="1"/>
</dbReference>
<keyword evidence="7" id="KW-1185">Reference proteome</keyword>
<evidence type="ECO:0000256" key="3">
    <source>
        <dbReference type="ARBA" id="ARBA00023157"/>
    </source>
</evidence>
<gene>
    <name evidence="6" type="ORF">SAMN05421748_102264</name>
</gene>
<keyword evidence="3" id="KW-1015">Disulfide bond</keyword>
<dbReference type="Pfam" id="PF25023">
    <property type="entry name" value="TEN_YD-shell"/>
    <property type="match status" value="2"/>
</dbReference>
<dbReference type="InterPro" id="IPR006558">
    <property type="entry name" value="LamG-like"/>
</dbReference>
<dbReference type="InterPro" id="IPR006530">
    <property type="entry name" value="YD"/>
</dbReference>
<feature type="region of interest" description="Disordered" evidence="4">
    <location>
        <begin position="2158"/>
        <end position="2180"/>
    </location>
</feature>
<dbReference type="InterPro" id="IPR045351">
    <property type="entry name" value="DUF6531"/>
</dbReference>
<dbReference type="NCBIfam" id="TIGR01643">
    <property type="entry name" value="YD_repeat_2x"/>
    <property type="match status" value="11"/>
</dbReference>
<dbReference type="InterPro" id="IPR050708">
    <property type="entry name" value="T6SS_VgrG/RHS"/>
</dbReference>
<dbReference type="InterPro" id="IPR056823">
    <property type="entry name" value="TEN-like_YD-shell"/>
</dbReference>
<accession>A0A285GN17</accession>
<evidence type="ECO:0000313" key="7">
    <source>
        <dbReference type="Proteomes" id="UP000219612"/>
    </source>
</evidence>
<dbReference type="InterPro" id="IPR022385">
    <property type="entry name" value="Rhs_assc_core"/>
</dbReference>
<dbReference type="EMBL" id="OBDY01000002">
    <property type="protein sequence ID" value="SNY24962.1"/>
    <property type="molecule type" value="Genomic_DNA"/>
</dbReference>
<evidence type="ECO:0000256" key="1">
    <source>
        <dbReference type="ARBA" id="ARBA00022729"/>
    </source>
</evidence>
<feature type="compositionally biased region" description="Low complexity" evidence="4">
    <location>
        <begin position="2572"/>
        <end position="2581"/>
    </location>
</feature>